<evidence type="ECO:0000313" key="2">
    <source>
        <dbReference type="Proteomes" id="UP000051020"/>
    </source>
</evidence>
<dbReference type="EMBL" id="AZCU01000003">
    <property type="protein sequence ID" value="KRK26428.1"/>
    <property type="molecule type" value="Genomic_DNA"/>
</dbReference>
<dbReference type="RefSeq" id="WP_050338822.1">
    <property type="nucleotide sequence ID" value="NZ_AZCU01000003.1"/>
</dbReference>
<dbReference type="CDD" id="cd09727">
    <property type="entry name" value="Cas6_I-E"/>
    <property type="match status" value="1"/>
</dbReference>
<proteinExistence type="predicted"/>
<dbReference type="Gene3D" id="3.30.70.1200">
    <property type="entry name" value="Crispr-associated protein, domain 1"/>
    <property type="match status" value="1"/>
</dbReference>
<sequence length="222" mass="25669">MYLSRVEIDRDNRYKTRDLTHLGAYHNWVEQSFPEEIENNQRGRHLWRIDRLNGKDYLLVLSADRPKLEQLEQYGVEGTALTKSYDTWLDHIEAGMVLRFRLTANPTHSIIEPNHPKGRVVPHVTIEQQKQWLADRALRAGFALVARADTPADETEKLAFDVVSHDWPTLHRRKGRSVRLSRVTFEGVLRVQDADTFKQTLTKGLGREKAFGMGLMTVIPTE</sequence>
<name>A0A837RCM5_LACPE</name>
<evidence type="ECO:0000313" key="1">
    <source>
        <dbReference type="EMBL" id="KRK26428.1"/>
    </source>
</evidence>
<dbReference type="Gene3D" id="3.30.70.1210">
    <property type="entry name" value="Crispr-associated protein, domain 2"/>
    <property type="match status" value="1"/>
</dbReference>
<dbReference type="NCBIfam" id="TIGR01907">
    <property type="entry name" value="casE_Cse3"/>
    <property type="match status" value="1"/>
</dbReference>
<comment type="caution">
    <text evidence="1">The sequence shown here is derived from an EMBL/GenBank/DDBJ whole genome shotgun (WGS) entry which is preliminary data.</text>
</comment>
<protein>
    <submittedName>
        <fullName evidence="1">Crispr-associated protein</fullName>
    </submittedName>
</protein>
<dbReference type="GeneID" id="49393800"/>
<gene>
    <name evidence="1" type="ORF">FD24_GL002164</name>
</gene>
<accession>A0A837RCM5</accession>
<dbReference type="Pfam" id="PF08798">
    <property type="entry name" value="CRISPR_assoc"/>
    <property type="match status" value="1"/>
</dbReference>
<dbReference type="Proteomes" id="UP000051020">
    <property type="component" value="Unassembled WGS sequence"/>
</dbReference>
<dbReference type="InterPro" id="IPR010179">
    <property type="entry name" value="CRISPR-assoc_prot_Cse3"/>
</dbReference>
<dbReference type="SMART" id="SM01101">
    <property type="entry name" value="CRISPR_assoc"/>
    <property type="match status" value="1"/>
</dbReference>
<reference evidence="1 2" key="1">
    <citation type="journal article" date="2015" name="Genome Announc.">
        <title>Expanding the biotechnology potential of lactobacilli through comparative genomics of 213 strains and associated genera.</title>
        <authorList>
            <person name="Sun Z."/>
            <person name="Harris H.M."/>
            <person name="McCann A."/>
            <person name="Guo C."/>
            <person name="Argimon S."/>
            <person name="Zhang W."/>
            <person name="Yang X."/>
            <person name="Jeffery I.B."/>
            <person name="Cooney J.C."/>
            <person name="Kagawa T.F."/>
            <person name="Liu W."/>
            <person name="Song Y."/>
            <person name="Salvetti E."/>
            <person name="Wrobel A."/>
            <person name="Rasinkangas P."/>
            <person name="Parkhill J."/>
            <person name="Rea M.C."/>
            <person name="O'Sullivan O."/>
            <person name="Ritari J."/>
            <person name="Douillard F.P."/>
            <person name="Paul Ross R."/>
            <person name="Yang R."/>
            <person name="Briner A.E."/>
            <person name="Felis G.E."/>
            <person name="de Vos W.M."/>
            <person name="Barrangou R."/>
            <person name="Klaenhammer T.R."/>
            <person name="Caufield P.W."/>
            <person name="Cui Y."/>
            <person name="Zhang H."/>
            <person name="O'Toole P.W."/>
        </authorList>
    </citation>
    <scope>NUCLEOTIDE SEQUENCE [LARGE SCALE GENOMIC DNA]</scope>
    <source>
        <strain evidence="1 2">DSM 20314</strain>
    </source>
</reference>
<dbReference type="SUPFAM" id="SSF117987">
    <property type="entry name" value="CRISPR-associated protein"/>
    <property type="match status" value="2"/>
</dbReference>
<organism evidence="1 2">
    <name type="scientific">Lactiplantibacillus pentosus DSM 20314</name>
    <dbReference type="NCBI Taxonomy" id="1423791"/>
    <lineage>
        <taxon>Bacteria</taxon>
        <taxon>Bacillati</taxon>
        <taxon>Bacillota</taxon>
        <taxon>Bacilli</taxon>
        <taxon>Lactobacillales</taxon>
        <taxon>Lactobacillaceae</taxon>
        <taxon>Lactiplantibacillus</taxon>
    </lineage>
</organism>
<dbReference type="AlphaFoldDB" id="A0A837RCM5"/>